<evidence type="ECO:0000313" key="1">
    <source>
        <dbReference type="EMBL" id="MFE3849155.1"/>
    </source>
</evidence>
<accession>A0ABW6HQU3</accession>
<dbReference type="EMBL" id="JBHZQA010000011">
    <property type="protein sequence ID" value="MFE3849155.1"/>
    <property type="molecule type" value="Genomic_DNA"/>
</dbReference>
<evidence type="ECO:0000313" key="2">
    <source>
        <dbReference type="Proteomes" id="UP001600039"/>
    </source>
</evidence>
<dbReference type="Proteomes" id="UP001600039">
    <property type="component" value="Unassembled WGS sequence"/>
</dbReference>
<dbReference type="RefSeq" id="WP_379858903.1">
    <property type="nucleotide sequence ID" value="NZ_JBHZQA010000011.1"/>
</dbReference>
<sequence>MKPIDFPDIVYKYRCWSNELHRNILTKGELYLSAPKHFNDPFDFGITKNYMLLDSQEKINRYVDEGIEKHKFWLLKDDRNLENERAFHLKRLENLESYQQEHEAIESDANNKHYGILSLSARWDSILMWSHYGDFHKGFNVGYNERHMRESGLFGKGGQVVYSDDFPQLDPFSEHTMEISATQTHYKSKEWEYEQEYRLTKLFYPEPASEANRIINIPFEFIDEVNLGINISDIHKNEIVEIAKTKNIKVYQTKKIPFQFGLSRFQL</sequence>
<protein>
    <submittedName>
        <fullName evidence="1">DUF2971 domain-containing protein</fullName>
    </submittedName>
</protein>
<dbReference type="InterPro" id="IPR021352">
    <property type="entry name" value="DUF2971"/>
</dbReference>
<organism evidence="1 2">
    <name type="scientific">Flavobacterium fructosi</name>
    <dbReference type="NCBI Taxonomy" id="3230416"/>
    <lineage>
        <taxon>Bacteria</taxon>
        <taxon>Pseudomonadati</taxon>
        <taxon>Bacteroidota</taxon>
        <taxon>Flavobacteriia</taxon>
        <taxon>Flavobacteriales</taxon>
        <taxon>Flavobacteriaceae</taxon>
        <taxon>Flavobacterium</taxon>
    </lineage>
</organism>
<reference evidence="1 2" key="1">
    <citation type="submission" date="2024-06" db="EMBL/GenBank/DDBJ databases">
        <title>Flavobacterium spp. isolated from glacier.</title>
        <authorList>
            <person name="Han D."/>
        </authorList>
    </citation>
    <scope>NUCLEOTIDE SEQUENCE [LARGE SCALE GENOMIC DNA]</scope>
    <source>
        <strain evidence="1 2">LB3P45</strain>
    </source>
</reference>
<dbReference type="Pfam" id="PF11185">
    <property type="entry name" value="DUF2971"/>
    <property type="match status" value="1"/>
</dbReference>
<name>A0ABW6HQU3_9FLAO</name>
<proteinExistence type="predicted"/>
<keyword evidence="2" id="KW-1185">Reference proteome</keyword>
<comment type="caution">
    <text evidence="1">The sequence shown here is derived from an EMBL/GenBank/DDBJ whole genome shotgun (WGS) entry which is preliminary data.</text>
</comment>
<gene>
    <name evidence="1" type="ORF">ACFX5D_14385</name>
</gene>